<dbReference type="Gene3D" id="1.20.1600.10">
    <property type="entry name" value="Outer membrane efflux proteins (OEP)"/>
    <property type="match status" value="1"/>
</dbReference>
<dbReference type="InterPro" id="IPR003423">
    <property type="entry name" value="OMP_efflux"/>
</dbReference>
<organism evidence="8 9">
    <name type="scientific">Croceibacterium soli</name>
    <dbReference type="NCBI Taxonomy" id="1739690"/>
    <lineage>
        <taxon>Bacteria</taxon>
        <taxon>Pseudomonadati</taxon>
        <taxon>Pseudomonadota</taxon>
        <taxon>Alphaproteobacteria</taxon>
        <taxon>Sphingomonadales</taxon>
        <taxon>Erythrobacteraceae</taxon>
        <taxon>Croceibacterium</taxon>
    </lineage>
</organism>
<dbReference type="InterPro" id="IPR051906">
    <property type="entry name" value="TolC-like"/>
</dbReference>
<dbReference type="NCBIfam" id="TIGR01844">
    <property type="entry name" value="type_I_sec_TolC"/>
    <property type="match status" value="1"/>
</dbReference>
<keyword evidence="9" id="KW-1185">Reference proteome</keyword>
<dbReference type="Proteomes" id="UP000469159">
    <property type="component" value="Unassembled WGS sequence"/>
</dbReference>
<dbReference type="GO" id="GO:0015562">
    <property type="term" value="F:efflux transmembrane transporter activity"/>
    <property type="evidence" value="ECO:0007669"/>
    <property type="project" value="InterPro"/>
</dbReference>
<dbReference type="GO" id="GO:0009279">
    <property type="term" value="C:cell outer membrane"/>
    <property type="evidence" value="ECO:0007669"/>
    <property type="project" value="UniProtKB-SubCell"/>
</dbReference>
<keyword evidence="5" id="KW-0812">Transmembrane</keyword>
<evidence type="ECO:0000256" key="7">
    <source>
        <dbReference type="ARBA" id="ARBA00023237"/>
    </source>
</evidence>
<evidence type="ECO:0000313" key="9">
    <source>
        <dbReference type="Proteomes" id="UP000469159"/>
    </source>
</evidence>
<dbReference type="RefSeq" id="WP_160746784.1">
    <property type="nucleotide sequence ID" value="NZ_WTYK01000005.1"/>
</dbReference>
<dbReference type="SUPFAM" id="SSF56954">
    <property type="entry name" value="Outer membrane efflux proteins (OEP)"/>
    <property type="match status" value="1"/>
</dbReference>
<keyword evidence="4" id="KW-1134">Transmembrane beta strand</keyword>
<protein>
    <submittedName>
        <fullName evidence="8">TolC family outer membrane protein</fullName>
    </submittedName>
</protein>
<comment type="similarity">
    <text evidence="2">Belongs to the outer membrane factor (OMF) (TC 1.B.17) family.</text>
</comment>
<keyword evidence="7" id="KW-0998">Cell outer membrane</keyword>
<evidence type="ECO:0000256" key="5">
    <source>
        <dbReference type="ARBA" id="ARBA00022692"/>
    </source>
</evidence>
<keyword evidence="6" id="KW-0472">Membrane</keyword>
<comment type="caution">
    <text evidence="8">The sequence shown here is derived from an EMBL/GenBank/DDBJ whole genome shotgun (WGS) entry which is preliminary data.</text>
</comment>
<comment type="subcellular location">
    <subcellularLocation>
        <location evidence="1">Cell outer membrane</location>
    </subcellularLocation>
</comment>
<accession>A0A6I4USL3</accession>
<dbReference type="PANTHER" id="PTHR30026:SF22">
    <property type="entry name" value="OUTER MEMBRANE EFFLUX PROTEIN"/>
    <property type="match status" value="1"/>
</dbReference>
<dbReference type="AlphaFoldDB" id="A0A6I4USL3"/>
<gene>
    <name evidence="8" type="ORF">GRI75_09740</name>
</gene>
<dbReference type="GO" id="GO:0015288">
    <property type="term" value="F:porin activity"/>
    <property type="evidence" value="ECO:0007669"/>
    <property type="project" value="TreeGrafter"/>
</dbReference>
<dbReference type="InterPro" id="IPR010130">
    <property type="entry name" value="T1SS_OMP_TolC"/>
</dbReference>
<evidence type="ECO:0000256" key="6">
    <source>
        <dbReference type="ARBA" id="ARBA00023136"/>
    </source>
</evidence>
<keyword evidence="3" id="KW-0813">Transport</keyword>
<dbReference type="EMBL" id="WTYK01000005">
    <property type="protein sequence ID" value="MXP41920.1"/>
    <property type="molecule type" value="Genomic_DNA"/>
</dbReference>
<sequence length="445" mass="48880">MQTAVPPVSNVAQAVEAAINTQPEVQARWEAFLAAGDDRRAVKGGYLPSVDISGEFGKASREFDDRGWFTRDHAELSITQMLFDGFLVRSQLEEADQFRLARYYELLDETQTKALDAILAYEDVRQYRETLRLAEQNRETHRSVLALIEQRTDSGVSNRADLQQASGRLALAEANMLTEQANLHDVSARFRRVVGSAPGETLQDFAVASDRVPESFEAVIGSAVRNHPSLYAAASTVEAAKAAVQESKAAFYPKVSLAARTGTYRNTSSFDSEFDPRGRGEESFVGVNLTMNLFRGGADRARTDAAERRRNQSEELLAKACVDLRQTASIAWNDIANLKAKLAALEAHRVGSASVAAAYEQQFYIGRRTLLDVLDAKNEAFQAERSSAQARHELTKAYYRTLHAMGILLDVMGQSRAGMPAISEFDDDAQPPEAIDCGGWIGTSG</sequence>
<dbReference type="OrthoDB" id="9814637at2"/>
<dbReference type="PANTHER" id="PTHR30026">
    <property type="entry name" value="OUTER MEMBRANE PROTEIN TOLC"/>
    <property type="match status" value="1"/>
</dbReference>
<evidence type="ECO:0000256" key="2">
    <source>
        <dbReference type="ARBA" id="ARBA00007613"/>
    </source>
</evidence>
<proteinExistence type="inferred from homology"/>
<dbReference type="Pfam" id="PF02321">
    <property type="entry name" value="OEP"/>
    <property type="match status" value="2"/>
</dbReference>
<dbReference type="GO" id="GO:1990281">
    <property type="term" value="C:efflux pump complex"/>
    <property type="evidence" value="ECO:0007669"/>
    <property type="project" value="TreeGrafter"/>
</dbReference>
<evidence type="ECO:0000256" key="1">
    <source>
        <dbReference type="ARBA" id="ARBA00004442"/>
    </source>
</evidence>
<evidence type="ECO:0000256" key="3">
    <source>
        <dbReference type="ARBA" id="ARBA00022448"/>
    </source>
</evidence>
<reference evidence="8 9" key="1">
    <citation type="submission" date="2019-12" db="EMBL/GenBank/DDBJ databases">
        <title>Genomic-based taxomic classification of the family Erythrobacteraceae.</title>
        <authorList>
            <person name="Xu L."/>
        </authorList>
    </citation>
    <scope>NUCLEOTIDE SEQUENCE [LARGE SCALE GENOMIC DNA]</scope>
    <source>
        <strain evidence="8 9">MCCC 1K02066</strain>
    </source>
</reference>
<evidence type="ECO:0000256" key="4">
    <source>
        <dbReference type="ARBA" id="ARBA00022452"/>
    </source>
</evidence>
<name>A0A6I4USL3_9SPHN</name>
<evidence type="ECO:0000313" key="8">
    <source>
        <dbReference type="EMBL" id="MXP41920.1"/>
    </source>
</evidence>